<dbReference type="AlphaFoldDB" id="A0A7K1UXF2"/>
<reference evidence="1 2" key="1">
    <citation type="submission" date="2019-12" db="EMBL/GenBank/DDBJ databases">
        <title>Nocardia sp. nov. ET3-3 isolated from soil.</title>
        <authorList>
            <person name="Kanchanasin P."/>
            <person name="Tanasupawat S."/>
            <person name="Yuki M."/>
            <person name="Kudo T."/>
        </authorList>
    </citation>
    <scope>NUCLEOTIDE SEQUENCE [LARGE SCALE GENOMIC DNA]</scope>
    <source>
        <strain evidence="1 2">ET3-3</strain>
    </source>
</reference>
<evidence type="ECO:0008006" key="3">
    <source>
        <dbReference type="Google" id="ProtNLM"/>
    </source>
</evidence>
<dbReference type="Proteomes" id="UP000466794">
    <property type="component" value="Unassembled WGS sequence"/>
</dbReference>
<protein>
    <recommendedName>
        <fullName evidence="3">YbaB/EbfC family nucleoid-associated protein</fullName>
    </recommendedName>
</protein>
<accession>A0A7K1UXF2</accession>
<evidence type="ECO:0000313" key="2">
    <source>
        <dbReference type="Proteomes" id="UP000466794"/>
    </source>
</evidence>
<proteinExistence type="predicted"/>
<comment type="caution">
    <text evidence="1">The sequence shown here is derived from an EMBL/GenBank/DDBJ whole genome shotgun (WGS) entry which is preliminary data.</text>
</comment>
<organism evidence="1 2">
    <name type="scientific">Nocardia terrae</name>
    <dbReference type="NCBI Taxonomy" id="2675851"/>
    <lineage>
        <taxon>Bacteria</taxon>
        <taxon>Bacillati</taxon>
        <taxon>Actinomycetota</taxon>
        <taxon>Actinomycetes</taxon>
        <taxon>Mycobacteriales</taxon>
        <taxon>Nocardiaceae</taxon>
        <taxon>Nocardia</taxon>
    </lineage>
</organism>
<name>A0A7K1UXF2_9NOCA</name>
<evidence type="ECO:0000313" key="1">
    <source>
        <dbReference type="EMBL" id="MVU78951.1"/>
    </source>
</evidence>
<gene>
    <name evidence="1" type="ORF">GPX89_17070</name>
</gene>
<dbReference type="EMBL" id="WRPP01000003">
    <property type="protein sequence ID" value="MVU78951.1"/>
    <property type="molecule type" value="Genomic_DNA"/>
</dbReference>
<sequence>MSDVEAVSSGSAQGDWASVTAATITGSIRVKTTHQGLPLAVKVDPDELRRDPDHLAGELLRLCQRAANRAGLELRKQLEDAGLDAAGLARTGLPTEADVARQEIVEEQDYDTEPQSWLRTV</sequence>
<keyword evidence="2" id="KW-1185">Reference proteome</keyword>